<name>A0ABQ2RV44_9DEIO</name>
<gene>
    <name evidence="1" type="ORF">GCM10008959_35340</name>
</gene>
<evidence type="ECO:0000313" key="1">
    <source>
        <dbReference type="EMBL" id="GGR70543.1"/>
    </source>
</evidence>
<dbReference type="Proteomes" id="UP000634308">
    <property type="component" value="Unassembled WGS sequence"/>
</dbReference>
<accession>A0ABQ2RV44</accession>
<dbReference type="RefSeq" id="WP_189066318.1">
    <property type="nucleotide sequence ID" value="NZ_BMQM01000033.1"/>
</dbReference>
<reference evidence="2" key="1">
    <citation type="journal article" date="2019" name="Int. J. Syst. Evol. Microbiol.">
        <title>The Global Catalogue of Microorganisms (GCM) 10K type strain sequencing project: providing services to taxonomists for standard genome sequencing and annotation.</title>
        <authorList>
            <consortium name="The Broad Institute Genomics Platform"/>
            <consortium name="The Broad Institute Genome Sequencing Center for Infectious Disease"/>
            <person name="Wu L."/>
            <person name="Ma J."/>
        </authorList>
    </citation>
    <scope>NUCLEOTIDE SEQUENCE [LARGE SCALE GENOMIC DNA]</scope>
    <source>
        <strain evidence="2">JCM 31404</strain>
    </source>
</reference>
<evidence type="ECO:0000313" key="2">
    <source>
        <dbReference type="Proteomes" id="UP000634308"/>
    </source>
</evidence>
<comment type="caution">
    <text evidence="1">The sequence shown here is derived from an EMBL/GenBank/DDBJ whole genome shotgun (WGS) entry which is preliminary data.</text>
</comment>
<dbReference type="EMBL" id="BMQM01000033">
    <property type="protein sequence ID" value="GGR70543.1"/>
    <property type="molecule type" value="Genomic_DNA"/>
</dbReference>
<proteinExistence type="predicted"/>
<sequence length="89" mass="10290">MKEFFDVATIRSRLESIDVDPVTKQAYLSTLLNINAISDLLSPHPEMEEEDGRPQLERLFQAHQSRKQQLEQEFPVLATLSRPAGWRPQ</sequence>
<keyword evidence="2" id="KW-1185">Reference proteome</keyword>
<organism evidence="1 2">
    <name type="scientific">Deinococcus seoulensis</name>
    <dbReference type="NCBI Taxonomy" id="1837379"/>
    <lineage>
        <taxon>Bacteria</taxon>
        <taxon>Thermotogati</taxon>
        <taxon>Deinococcota</taxon>
        <taxon>Deinococci</taxon>
        <taxon>Deinococcales</taxon>
        <taxon>Deinococcaceae</taxon>
        <taxon>Deinococcus</taxon>
    </lineage>
</organism>
<protein>
    <submittedName>
        <fullName evidence="1">Uncharacterized protein</fullName>
    </submittedName>
</protein>